<feature type="coiled-coil region" evidence="1">
    <location>
        <begin position="177"/>
        <end position="224"/>
    </location>
</feature>
<proteinExistence type="predicted"/>
<dbReference type="RefSeq" id="WP_172512307.1">
    <property type="nucleotide sequence ID" value="NZ_CP032549.1"/>
</dbReference>
<protein>
    <submittedName>
        <fullName evidence="2">DUF4391 domain-containing protein</fullName>
    </submittedName>
</protein>
<accession>A0A6H0SK65</accession>
<keyword evidence="1" id="KW-0175">Coiled coil</keyword>
<reference evidence="2 3" key="1">
    <citation type="submission" date="2018-09" db="EMBL/GenBank/DDBJ databases">
        <title>Glutamicibacter mishrai S5-52T (LMG 29155T = KCTC 39846T).</title>
        <authorList>
            <person name="Das S.K."/>
        </authorList>
    </citation>
    <scope>NUCLEOTIDE SEQUENCE [LARGE SCALE GENOMIC DNA]</scope>
    <source>
        <strain evidence="2 3">S5-52</strain>
    </source>
</reference>
<dbReference type="Pfam" id="PF14335">
    <property type="entry name" value="DUF4391"/>
    <property type="match status" value="1"/>
</dbReference>
<sequence>MVDVLFDWPANAVVGTRIPKERFYAQGTVHAGAKEKFVAEVAKITWSHKLSVDTVNVPGVDDLVEIDVFRIDTKDGDLSDSILTAIDKAIPRPLIFEVTRPTAQLGSGNGVIRMVAAHKQLGVGSPKLSGYYSTDWMPYDQERTDLPAAINLQLLYAALLEPLTPVEMKAGESMLDLAERLETIRRLDREVVTLERKLRTEVQLNRKVELRRQLKTKLAQREQEK</sequence>
<organism evidence="2 3">
    <name type="scientific">Glutamicibacter mishrai</name>
    <dbReference type="NCBI Taxonomy" id="1775880"/>
    <lineage>
        <taxon>Bacteria</taxon>
        <taxon>Bacillati</taxon>
        <taxon>Actinomycetota</taxon>
        <taxon>Actinomycetes</taxon>
        <taxon>Micrococcales</taxon>
        <taxon>Micrococcaceae</taxon>
        <taxon>Glutamicibacter</taxon>
    </lineage>
</organism>
<dbReference type="AlphaFoldDB" id="A0A6H0SK65"/>
<evidence type="ECO:0000313" key="3">
    <source>
        <dbReference type="Proteomes" id="UP000502331"/>
    </source>
</evidence>
<evidence type="ECO:0000256" key="1">
    <source>
        <dbReference type="SAM" id="Coils"/>
    </source>
</evidence>
<dbReference type="Proteomes" id="UP000502331">
    <property type="component" value="Chromosome"/>
</dbReference>
<gene>
    <name evidence="2" type="ORF">D3791_11705</name>
</gene>
<keyword evidence="3" id="KW-1185">Reference proteome</keyword>
<dbReference type="InterPro" id="IPR025503">
    <property type="entry name" value="DUF4391"/>
</dbReference>
<evidence type="ECO:0000313" key="2">
    <source>
        <dbReference type="EMBL" id="QIV87714.1"/>
    </source>
</evidence>
<dbReference type="EMBL" id="CP032549">
    <property type="protein sequence ID" value="QIV87714.1"/>
    <property type="molecule type" value="Genomic_DNA"/>
</dbReference>
<name>A0A6H0SK65_9MICC</name>